<protein>
    <submittedName>
        <fullName evidence="1">Uncharacterized protein</fullName>
    </submittedName>
</protein>
<proteinExistence type="predicted"/>
<keyword evidence="2" id="KW-1185">Reference proteome</keyword>
<comment type="caution">
    <text evidence="1">The sequence shown here is derived from an EMBL/GenBank/DDBJ whole genome shotgun (WGS) entry which is preliminary data.</text>
</comment>
<evidence type="ECO:0000313" key="1">
    <source>
        <dbReference type="EMBL" id="KAI4861877.1"/>
    </source>
</evidence>
<evidence type="ECO:0000313" key="2">
    <source>
        <dbReference type="Proteomes" id="UP001497700"/>
    </source>
</evidence>
<dbReference type="Proteomes" id="UP001497700">
    <property type="component" value="Unassembled WGS sequence"/>
</dbReference>
<reference evidence="1 2" key="1">
    <citation type="journal article" date="2022" name="New Phytol.">
        <title>Ecological generalism drives hyperdiversity of secondary metabolite gene clusters in xylarialean endophytes.</title>
        <authorList>
            <person name="Franco M.E.E."/>
            <person name="Wisecaver J.H."/>
            <person name="Arnold A.E."/>
            <person name="Ju Y.M."/>
            <person name="Slot J.C."/>
            <person name="Ahrendt S."/>
            <person name="Moore L.P."/>
            <person name="Eastman K.E."/>
            <person name="Scott K."/>
            <person name="Konkel Z."/>
            <person name="Mondo S.J."/>
            <person name="Kuo A."/>
            <person name="Hayes R.D."/>
            <person name="Haridas S."/>
            <person name="Andreopoulos B."/>
            <person name="Riley R."/>
            <person name="LaButti K."/>
            <person name="Pangilinan J."/>
            <person name="Lipzen A."/>
            <person name="Amirebrahimi M."/>
            <person name="Yan J."/>
            <person name="Adam C."/>
            <person name="Keymanesh K."/>
            <person name="Ng V."/>
            <person name="Louie K."/>
            <person name="Northen T."/>
            <person name="Drula E."/>
            <person name="Henrissat B."/>
            <person name="Hsieh H.M."/>
            <person name="Youens-Clark K."/>
            <person name="Lutzoni F."/>
            <person name="Miadlikowska J."/>
            <person name="Eastwood D.C."/>
            <person name="Hamelin R.C."/>
            <person name="Grigoriev I.V."/>
            <person name="U'Ren J.M."/>
        </authorList>
    </citation>
    <scope>NUCLEOTIDE SEQUENCE [LARGE SCALE GENOMIC DNA]</scope>
    <source>
        <strain evidence="1 2">CBS 119005</strain>
    </source>
</reference>
<gene>
    <name evidence="1" type="ORF">F4820DRAFT_432137</name>
</gene>
<name>A0ACB9YR60_9PEZI</name>
<accession>A0ACB9YR60</accession>
<organism evidence="1 2">
    <name type="scientific">Hypoxylon rubiginosum</name>
    <dbReference type="NCBI Taxonomy" id="110542"/>
    <lineage>
        <taxon>Eukaryota</taxon>
        <taxon>Fungi</taxon>
        <taxon>Dikarya</taxon>
        <taxon>Ascomycota</taxon>
        <taxon>Pezizomycotina</taxon>
        <taxon>Sordariomycetes</taxon>
        <taxon>Xylariomycetidae</taxon>
        <taxon>Xylariales</taxon>
        <taxon>Hypoxylaceae</taxon>
        <taxon>Hypoxylon</taxon>
    </lineage>
</organism>
<sequence>MKDHRRPKEEQYRTLSTVHEEDDSSSTDVDLEALDLSEKDYMHEATTSRARKDHEKSGFLAVLKEYWWLIDMFLLAVIIVLLLGSGWGSHGKDHFFEGAGDLTGFAPEFSQKVTKFAPDPGFVPENTSEFFSDETRQKWLDLVPKGLGYLQIKNPQDYDNLPAKLDSYPEQFVVTSSMTHQLHCLYAIAEAYSALTSDVSRVPRETPWHLNHCFDYLRQGIMCCGDIALEGEQTSFPEGFDGSDGWDAKHVCKNYDEMYEYLEKNRADDKEWI</sequence>
<dbReference type="EMBL" id="MU393539">
    <property type="protein sequence ID" value="KAI4861877.1"/>
    <property type="molecule type" value="Genomic_DNA"/>
</dbReference>